<accession>A0ACB7TAX1</accession>
<sequence>MWHDGRLQAGEHVEEVENRHGNPSAPVPDRTHHMLEDFLTRWTSPHRHIEPLRRFLESCLGVDLRHYRNTECFAKLLDGAAVDTTSPLPLSCIQRPEFETSHFLHPEHGHSSAHS</sequence>
<reference evidence="1" key="1">
    <citation type="submission" date="2020-05" db="EMBL/GenBank/DDBJ databases">
        <title>Large-scale comparative analyses of tick genomes elucidate their genetic diversity and vector capacities.</title>
        <authorList>
            <person name="Jia N."/>
            <person name="Wang J."/>
            <person name="Shi W."/>
            <person name="Du L."/>
            <person name="Sun Y."/>
            <person name="Zhan W."/>
            <person name="Jiang J."/>
            <person name="Wang Q."/>
            <person name="Zhang B."/>
            <person name="Ji P."/>
            <person name="Sakyi L.B."/>
            <person name="Cui X."/>
            <person name="Yuan T."/>
            <person name="Jiang B."/>
            <person name="Yang W."/>
            <person name="Lam T.T.-Y."/>
            <person name="Chang Q."/>
            <person name="Ding S."/>
            <person name="Wang X."/>
            <person name="Zhu J."/>
            <person name="Ruan X."/>
            <person name="Zhao L."/>
            <person name="Wei J."/>
            <person name="Que T."/>
            <person name="Du C."/>
            <person name="Cheng J."/>
            <person name="Dai P."/>
            <person name="Han X."/>
            <person name="Huang E."/>
            <person name="Gao Y."/>
            <person name="Liu J."/>
            <person name="Shao H."/>
            <person name="Ye R."/>
            <person name="Li L."/>
            <person name="Wei W."/>
            <person name="Wang X."/>
            <person name="Wang C."/>
            <person name="Yang T."/>
            <person name="Huo Q."/>
            <person name="Li W."/>
            <person name="Guo W."/>
            <person name="Chen H."/>
            <person name="Zhou L."/>
            <person name="Ni X."/>
            <person name="Tian J."/>
            <person name="Zhou Y."/>
            <person name="Sheng Y."/>
            <person name="Liu T."/>
            <person name="Pan Y."/>
            <person name="Xia L."/>
            <person name="Li J."/>
            <person name="Zhao F."/>
            <person name="Cao W."/>
        </authorList>
    </citation>
    <scope>NUCLEOTIDE SEQUENCE</scope>
    <source>
        <strain evidence="1">Hyas-2018</strain>
    </source>
</reference>
<organism evidence="1 2">
    <name type="scientific">Hyalomma asiaticum</name>
    <name type="common">Tick</name>
    <dbReference type="NCBI Taxonomy" id="266040"/>
    <lineage>
        <taxon>Eukaryota</taxon>
        <taxon>Metazoa</taxon>
        <taxon>Ecdysozoa</taxon>
        <taxon>Arthropoda</taxon>
        <taxon>Chelicerata</taxon>
        <taxon>Arachnida</taxon>
        <taxon>Acari</taxon>
        <taxon>Parasitiformes</taxon>
        <taxon>Ixodida</taxon>
        <taxon>Ixodoidea</taxon>
        <taxon>Ixodidae</taxon>
        <taxon>Hyalomminae</taxon>
        <taxon>Hyalomma</taxon>
    </lineage>
</organism>
<evidence type="ECO:0000313" key="1">
    <source>
        <dbReference type="EMBL" id="KAH6943452.1"/>
    </source>
</evidence>
<name>A0ACB7TAX1_HYAAI</name>
<dbReference type="Proteomes" id="UP000821845">
    <property type="component" value="Chromosome 10"/>
</dbReference>
<dbReference type="EMBL" id="CM023490">
    <property type="protein sequence ID" value="KAH6943452.1"/>
    <property type="molecule type" value="Genomic_DNA"/>
</dbReference>
<comment type="caution">
    <text evidence="1">The sequence shown here is derived from an EMBL/GenBank/DDBJ whole genome shotgun (WGS) entry which is preliminary data.</text>
</comment>
<evidence type="ECO:0000313" key="2">
    <source>
        <dbReference type="Proteomes" id="UP000821845"/>
    </source>
</evidence>
<protein>
    <submittedName>
        <fullName evidence="1">Uncharacterized protein</fullName>
    </submittedName>
</protein>
<gene>
    <name evidence="1" type="ORF">HPB50_021684</name>
</gene>
<keyword evidence="2" id="KW-1185">Reference proteome</keyword>
<proteinExistence type="predicted"/>